<keyword evidence="1" id="KW-0479">Metal-binding</keyword>
<dbReference type="Gene3D" id="4.10.60.10">
    <property type="entry name" value="Zinc finger, CCHC-type"/>
    <property type="match status" value="1"/>
</dbReference>
<evidence type="ECO:0000313" key="5">
    <source>
        <dbReference type="Proteomes" id="UP000694388"/>
    </source>
</evidence>
<dbReference type="GO" id="GO:0003676">
    <property type="term" value="F:nucleic acid binding"/>
    <property type="evidence" value="ECO:0007669"/>
    <property type="project" value="InterPro"/>
</dbReference>
<dbReference type="AlphaFoldDB" id="A0A8C4WZD8"/>
<evidence type="ECO:0000256" key="2">
    <source>
        <dbReference type="SAM" id="MobiDB-lite"/>
    </source>
</evidence>
<dbReference type="Ensembl" id="ENSEBUT00000022002.1">
    <property type="protein sequence ID" value="ENSEBUP00000021426.1"/>
    <property type="gene ID" value="ENSEBUG00000013239.1"/>
</dbReference>
<organism evidence="4 5">
    <name type="scientific">Eptatretus burgeri</name>
    <name type="common">Inshore hagfish</name>
    <dbReference type="NCBI Taxonomy" id="7764"/>
    <lineage>
        <taxon>Eukaryota</taxon>
        <taxon>Metazoa</taxon>
        <taxon>Chordata</taxon>
        <taxon>Craniata</taxon>
        <taxon>Vertebrata</taxon>
        <taxon>Cyclostomata</taxon>
        <taxon>Myxini</taxon>
        <taxon>Myxiniformes</taxon>
        <taxon>Myxinidae</taxon>
        <taxon>Eptatretinae</taxon>
        <taxon>Eptatretus</taxon>
    </lineage>
</organism>
<dbReference type="GeneTree" id="ENSGT00390000009800"/>
<dbReference type="InterPro" id="IPR001878">
    <property type="entry name" value="Znf_CCHC"/>
</dbReference>
<proteinExistence type="predicted"/>
<dbReference type="Pfam" id="PF00098">
    <property type="entry name" value="zf-CCHC"/>
    <property type="match status" value="1"/>
</dbReference>
<dbReference type="SUPFAM" id="SSF57756">
    <property type="entry name" value="Retrovirus zinc finger-like domains"/>
    <property type="match status" value="1"/>
</dbReference>
<evidence type="ECO:0000313" key="4">
    <source>
        <dbReference type="Ensembl" id="ENSEBUP00000021426.1"/>
    </source>
</evidence>
<feature type="compositionally biased region" description="Polar residues" evidence="2">
    <location>
        <begin position="178"/>
        <end position="225"/>
    </location>
</feature>
<feature type="domain" description="CCHC-type" evidence="3">
    <location>
        <begin position="162"/>
        <end position="178"/>
    </location>
</feature>
<name>A0A8C4WZD8_EPTBU</name>
<keyword evidence="1" id="KW-0863">Zinc-finger</keyword>
<dbReference type="GO" id="GO:0008270">
    <property type="term" value="F:zinc ion binding"/>
    <property type="evidence" value="ECO:0007669"/>
    <property type="project" value="UniProtKB-KW"/>
</dbReference>
<feature type="region of interest" description="Disordered" evidence="2">
    <location>
        <begin position="176"/>
        <end position="225"/>
    </location>
</feature>
<dbReference type="SMART" id="SM00343">
    <property type="entry name" value="ZnF_C2HC"/>
    <property type="match status" value="1"/>
</dbReference>
<protein>
    <recommendedName>
        <fullName evidence="3">CCHC-type domain-containing protein</fullName>
    </recommendedName>
</protein>
<keyword evidence="1" id="KW-0862">Zinc</keyword>
<evidence type="ECO:0000256" key="1">
    <source>
        <dbReference type="PROSITE-ProRule" id="PRU00047"/>
    </source>
</evidence>
<dbReference type="InterPro" id="IPR036875">
    <property type="entry name" value="Znf_CCHC_sf"/>
</dbReference>
<accession>A0A8C4WZD8</accession>
<sequence length="352" mass="39464">MASSVSRPMMSASRISFRYGKHRRYSQSSCPSRMNKRVVIFVSETELVHEILSTGLSTDDGHFVLVSSLDTRAVKVMISNAPPFLRNQTLISERSRYGSVVSQITMLPLRRQDDRTKHGMSFRRQAYVVLPPSNAERTLNIVLKLKIDNHDYQVYVTTDTLKCFECGNFGHLKRSCPKATSSNDETNLVNKDTSSSSSTVKEANPVSGNNAQSSQPDSLNSKTNVWDGFTQKSINPEEKQHLQMRNLSVMFPQLWLTSLYKAYPEWTRNGPGPRYLRNGTGTSAPANKFTLLADTQSATCVRWSFPPQVSISSATTSTCTSHHFMEARALSRRSDVTQSNSQVQWVTSCRVS</sequence>
<reference evidence="4" key="1">
    <citation type="submission" date="2025-08" db="UniProtKB">
        <authorList>
            <consortium name="Ensembl"/>
        </authorList>
    </citation>
    <scope>IDENTIFICATION</scope>
</reference>
<reference evidence="4" key="2">
    <citation type="submission" date="2025-09" db="UniProtKB">
        <authorList>
            <consortium name="Ensembl"/>
        </authorList>
    </citation>
    <scope>IDENTIFICATION</scope>
</reference>
<dbReference type="Proteomes" id="UP000694388">
    <property type="component" value="Unplaced"/>
</dbReference>
<keyword evidence="5" id="KW-1185">Reference proteome</keyword>
<dbReference type="PROSITE" id="PS50158">
    <property type="entry name" value="ZF_CCHC"/>
    <property type="match status" value="1"/>
</dbReference>
<evidence type="ECO:0000259" key="3">
    <source>
        <dbReference type="PROSITE" id="PS50158"/>
    </source>
</evidence>